<organism evidence="2 3">
    <name type="scientific">Paenibacillus agilis</name>
    <dbReference type="NCBI Taxonomy" id="3020863"/>
    <lineage>
        <taxon>Bacteria</taxon>
        <taxon>Bacillati</taxon>
        <taxon>Bacillota</taxon>
        <taxon>Bacilli</taxon>
        <taxon>Bacillales</taxon>
        <taxon>Paenibacillaceae</taxon>
        <taxon>Paenibacillus</taxon>
    </lineage>
</organism>
<accession>A0A559J1B9</accession>
<gene>
    <name evidence="2" type="ORF">FPZ44_11840</name>
</gene>
<evidence type="ECO:0000313" key="2">
    <source>
        <dbReference type="EMBL" id="TVX93688.1"/>
    </source>
</evidence>
<dbReference type="Proteomes" id="UP000318102">
    <property type="component" value="Unassembled WGS sequence"/>
</dbReference>
<dbReference type="OrthoDB" id="1737154at2"/>
<dbReference type="Pfam" id="PF14399">
    <property type="entry name" value="BtrH_N"/>
    <property type="match status" value="1"/>
</dbReference>
<dbReference type="RefSeq" id="WP_144990414.1">
    <property type="nucleotide sequence ID" value="NZ_VNJK01000001.1"/>
</dbReference>
<feature type="domain" description="Butirosin biosynthesis protein H N-terminal" evidence="1">
    <location>
        <begin position="56"/>
        <end position="141"/>
    </location>
</feature>
<proteinExistence type="predicted"/>
<dbReference type="InterPro" id="IPR026935">
    <property type="entry name" value="BtrH_N"/>
</dbReference>
<dbReference type="AlphaFoldDB" id="A0A559J1B9"/>
<evidence type="ECO:0000313" key="3">
    <source>
        <dbReference type="Proteomes" id="UP000318102"/>
    </source>
</evidence>
<evidence type="ECO:0000259" key="1">
    <source>
        <dbReference type="Pfam" id="PF14399"/>
    </source>
</evidence>
<reference evidence="2 3" key="1">
    <citation type="submission" date="2019-07" db="EMBL/GenBank/DDBJ databases">
        <authorList>
            <person name="Kim J."/>
        </authorList>
    </citation>
    <scope>NUCLEOTIDE SEQUENCE [LARGE SCALE GENOMIC DNA]</scope>
    <source>
        <strain evidence="2 3">N4</strain>
    </source>
</reference>
<protein>
    <recommendedName>
        <fullName evidence="1">Butirosin biosynthesis protein H N-terminal domain-containing protein</fullName>
    </recommendedName>
</protein>
<keyword evidence="3" id="KW-1185">Reference proteome</keyword>
<dbReference type="EMBL" id="VNJK01000001">
    <property type="protein sequence ID" value="TVX93688.1"/>
    <property type="molecule type" value="Genomic_DNA"/>
</dbReference>
<comment type="caution">
    <text evidence="2">The sequence shown here is derived from an EMBL/GenBank/DDBJ whole genome shotgun (WGS) entry which is preliminary data.</text>
</comment>
<name>A0A559J1B9_9BACL</name>
<sequence length="335" mass="39430">MEKFYDVKPFNDLFYRNCFFSALFPVVQYFGQPIEYILAHDRISYEKNDNNEVWPVNLRMESVHSIDPILHELGLKIETLFQSEDIIADLTEGLEQGKLPLLNIDCYALPMRKDLYRQEHWPHVLLISGVDTVNRVFYVIEHRERESMTYERRLLSFDDLEQAYSSFVEHFLSNWEGASIYYISDTETSSTVLSSSEIWVKQLYESKQKLEGSHLSNAAELVGQLHDICMQEDKLQQHTQELIKGLNELILVKQAEQYRLRHMMPEAQAALEQLTAQLDLFQKLRRVIGKFAMTNVYPHKAFADDSIFTSILHLEREYVSLLFHAVEDHRMKERV</sequence>